<dbReference type="InterPro" id="IPR036397">
    <property type="entry name" value="RNaseH_sf"/>
</dbReference>
<sequence>MPCAKTQFADALATLASMIQIFSDDTIKPLMIEISKEPAHCIEIKVDDKPWFHDIKQFLQNGGYPLDASEVNKKTIRKLTASYFLSRNTLYKCSTNMTLLRCVDETEAKQVMVEIYTDHINALPSLLHNMFTPWPFSMWGIDVIEAIKPKASNGHQFILVDIYHFTKWVEVTFYASVKKKVVTRFIQKEIICRNRRPEAIMIDNASNLNNDMMTTLCKQFKIKHMNSSLYWPKMNGAVEAANKNIKKILAKMIVTYKD</sequence>
<dbReference type="PANTHER" id="PTHR48475:SF1">
    <property type="entry name" value="RNASE H TYPE-1 DOMAIN-CONTAINING PROTEIN"/>
    <property type="match status" value="1"/>
</dbReference>
<dbReference type="Gene3D" id="3.30.420.10">
    <property type="entry name" value="Ribonuclease H-like superfamily/Ribonuclease H"/>
    <property type="match status" value="1"/>
</dbReference>
<protein>
    <recommendedName>
        <fullName evidence="1">Integrase catalytic domain-containing protein</fullName>
    </recommendedName>
</protein>
<dbReference type="PANTHER" id="PTHR48475">
    <property type="entry name" value="RIBONUCLEASE H"/>
    <property type="match status" value="1"/>
</dbReference>
<reference evidence="2 3" key="1">
    <citation type="journal article" date="2021" name="Commun. Biol.">
        <title>The genome of Shorea leprosula (Dipterocarpaceae) highlights the ecological relevance of drought in aseasonal tropical rainforests.</title>
        <authorList>
            <person name="Ng K.K.S."/>
            <person name="Kobayashi M.J."/>
            <person name="Fawcett J.A."/>
            <person name="Hatakeyama M."/>
            <person name="Paape T."/>
            <person name="Ng C.H."/>
            <person name="Ang C.C."/>
            <person name="Tnah L.H."/>
            <person name="Lee C.T."/>
            <person name="Nishiyama T."/>
            <person name="Sese J."/>
            <person name="O'Brien M.J."/>
            <person name="Copetti D."/>
            <person name="Mohd Noor M.I."/>
            <person name="Ong R.C."/>
            <person name="Putra M."/>
            <person name="Sireger I.Z."/>
            <person name="Indrioko S."/>
            <person name="Kosugi Y."/>
            <person name="Izuno A."/>
            <person name="Isagi Y."/>
            <person name="Lee S.L."/>
            <person name="Shimizu K.K."/>
        </authorList>
    </citation>
    <scope>NUCLEOTIDE SEQUENCE [LARGE SCALE GENOMIC DNA]</scope>
    <source>
        <strain evidence="2">214</strain>
    </source>
</reference>
<dbReference type="Proteomes" id="UP001054252">
    <property type="component" value="Unassembled WGS sequence"/>
</dbReference>
<dbReference type="PROSITE" id="PS50994">
    <property type="entry name" value="INTEGRASE"/>
    <property type="match status" value="1"/>
</dbReference>
<organism evidence="2 3">
    <name type="scientific">Rubroshorea leprosula</name>
    <dbReference type="NCBI Taxonomy" id="152421"/>
    <lineage>
        <taxon>Eukaryota</taxon>
        <taxon>Viridiplantae</taxon>
        <taxon>Streptophyta</taxon>
        <taxon>Embryophyta</taxon>
        <taxon>Tracheophyta</taxon>
        <taxon>Spermatophyta</taxon>
        <taxon>Magnoliopsida</taxon>
        <taxon>eudicotyledons</taxon>
        <taxon>Gunneridae</taxon>
        <taxon>Pentapetalae</taxon>
        <taxon>rosids</taxon>
        <taxon>malvids</taxon>
        <taxon>Malvales</taxon>
        <taxon>Dipterocarpaceae</taxon>
        <taxon>Rubroshorea</taxon>
    </lineage>
</organism>
<gene>
    <name evidence="2" type="ORF">SLEP1_g12511</name>
</gene>
<name>A0AAV5IH91_9ROSI</name>
<dbReference type="GO" id="GO:0003676">
    <property type="term" value="F:nucleic acid binding"/>
    <property type="evidence" value="ECO:0007669"/>
    <property type="project" value="InterPro"/>
</dbReference>
<comment type="caution">
    <text evidence="2">The sequence shown here is derived from an EMBL/GenBank/DDBJ whole genome shotgun (WGS) entry which is preliminary data.</text>
</comment>
<dbReference type="InterPro" id="IPR012337">
    <property type="entry name" value="RNaseH-like_sf"/>
</dbReference>
<dbReference type="EMBL" id="BPVZ01000014">
    <property type="protein sequence ID" value="GKU99709.1"/>
    <property type="molecule type" value="Genomic_DNA"/>
</dbReference>
<evidence type="ECO:0000259" key="1">
    <source>
        <dbReference type="PROSITE" id="PS50994"/>
    </source>
</evidence>
<dbReference type="SUPFAM" id="SSF53098">
    <property type="entry name" value="Ribonuclease H-like"/>
    <property type="match status" value="1"/>
</dbReference>
<evidence type="ECO:0000313" key="2">
    <source>
        <dbReference type="EMBL" id="GKU99709.1"/>
    </source>
</evidence>
<accession>A0AAV5IH91</accession>
<dbReference type="InterPro" id="IPR001584">
    <property type="entry name" value="Integrase_cat-core"/>
</dbReference>
<keyword evidence="3" id="KW-1185">Reference proteome</keyword>
<dbReference type="AlphaFoldDB" id="A0AAV5IH91"/>
<proteinExistence type="predicted"/>
<feature type="domain" description="Integrase catalytic" evidence="1">
    <location>
        <begin position="131"/>
        <end position="258"/>
    </location>
</feature>
<evidence type="ECO:0000313" key="3">
    <source>
        <dbReference type="Proteomes" id="UP001054252"/>
    </source>
</evidence>
<dbReference type="GO" id="GO:0015074">
    <property type="term" value="P:DNA integration"/>
    <property type="evidence" value="ECO:0007669"/>
    <property type="project" value="InterPro"/>
</dbReference>